<name>A0A3B1C6K8_9ZZZZ</name>
<accession>A0A3B1C6K8</accession>
<proteinExistence type="predicted"/>
<protein>
    <submittedName>
        <fullName evidence="1">Uncharacterized protein</fullName>
    </submittedName>
</protein>
<sequence>MVITAITSNAVKVAQVYNKQRFYAERAAQIKMPKTVQIGVEDKITISPDAATRMAASNAAPSVLQKAKAIYYEDPRIKARRAQMSDRAEKSEGVEGFQSYADLVKTGQTKSSA</sequence>
<organism evidence="1">
    <name type="scientific">hydrothermal vent metagenome</name>
    <dbReference type="NCBI Taxonomy" id="652676"/>
    <lineage>
        <taxon>unclassified sequences</taxon>
        <taxon>metagenomes</taxon>
        <taxon>ecological metagenomes</taxon>
    </lineage>
</organism>
<dbReference type="EMBL" id="UOGA01000221">
    <property type="protein sequence ID" value="VAX22281.1"/>
    <property type="molecule type" value="Genomic_DNA"/>
</dbReference>
<dbReference type="AlphaFoldDB" id="A0A3B1C6K8"/>
<evidence type="ECO:0000313" key="1">
    <source>
        <dbReference type="EMBL" id="VAX22281.1"/>
    </source>
</evidence>
<reference evidence="1" key="1">
    <citation type="submission" date="2018-06" db="EMBL/GenBank/DDBJ databases">
        <authorList>
            <person name="Zhirakovskaya E."/>
        </authorList>
    </citation>
    <scope>NUCLEOTIDE SEQUENCE</scope>
</reference>
<gene>
    <name evidence="1" type="ORF">MNBD_NITROSPINAE04-2387</name>
</gene>